<reference evidence="2 3" key="1">
    <citation type="journal article" date="2015" name="Genome Biol. Evol.">
        <title>Comparative Genomics of a Bacterivorous Green Alga Reveals Evolutionary Causalities and Consequences of Phago-Mixotrophic Mode of Nutrition.</title>
        <authorList>
            <person name="Burns J.A."/>
            <person name="Paasch A."/>
            <person name="Narechania A."/>
            <person name="Kim E."/>
        </authorList>
    </citation>
    <scope>NUCLEOTIDE SEQUENCE [LARGE SCALE GENOMIC DNA]</scope>
    <source>
        <strain evidence="2 3">PLY_AMNH</strain>
    </source>
</reference>
<organism evidence="2 3">
    <name type="scientific">Cymbomonas tetramitiformis</name>
    <dbReference type="NCBI Taxonomy" id="36881"/>
    <lineage>
        <taxon>Eukaryota</taxon>
        <taxon>Viridiplantae</taxon>
        <taxon>Chlorophyta</taxon>
        <taxon>Pyramimonadophyceae</taxon>
        <taxon>Pyramimonadales</taxon>
        <taxon>Pyramimonadaceae</taxon>
        <taxon>Cymbomonas</taxon>
    </lineage>
</organism>
<comment type="caution">
    <text evidence="2">The sequence shown here is derived from an EMBL/GenBank/DDBJ whole genome shotgun (WGS) entry which is preliminary data.</text>
</comment>
<sequence length="278" mass="30619">MSHSPDSTPNWHQLFTVARNVLSKAKDAYHHTYVTAYMEIGASSGGSATRVLIARCDGGFDFVSDSTLRELRSVIGDGARSDECKTSGDAFLIFGADAQIWVRYGGLKMPSAYCDLKASRLASRQSSTTTLENTLRSIVEDIIRDDDAFLRMRGAVLFPVDIARQFSKSIGEKTVEPRVVVTRYDKGIRVVVNRLAMCSLGALTRAARVVSETTPGTAVTFSVDLRNRTAIYRFDFTDRPRWPSSSKRTSSNVISDGAPDMLKRQRTRDGVADENADA</sequence>
<feature type="region of interest" description="Disordered" evidence="1">
    <location>
        <begin position="241"/>
        <end position="278"/>
    </location>
</feature>
<dbReference type="EMBL" id="LGRX02000063">
    <property type="protein sequence ID" value="KAK3289660.1"/>
    <property type="molecule type" value="Genomic_DNA"/>
</dbReference>
<accession>A0AAE0H447</accession>
<protein>
    <submittedName>
        <fullName evidence="2">Uncharacterized protein</fullName>
    </submittedName>
</protein>
<evidence type="ECO:0000256" key="1">
    <source>
        <dbReference type="SAM" id="MobiDB-lite"/>
    </source>
</evidence>
<feature type="compositionally biased region" description="Basic and acidic residues" evidence="1">
    <location>
        <begin position="261"/>
        <end position="271"/>
    </location>
</feature>
<gene>
    <name evidence="2" type="ORF">CYMTET_2930</name>
</gene>
<dbReference type="AlphaFoldDB" id="A0AAE0H447"/>
<dbReference type="Proteomes" id="UP001190700">
    <property type="component" value="Unassembled WGS sequence"/>
</dbReference>
<keyword evidence="3" id="KW-1185">Reference proteome</keyword>
<proteinExistence type="predicted"/>
<evidence type="ECO:0000313" key="2">
    <source>
        <dbReference type="EMBL" id="KAK3289660.1"/>
    </source>
</evidence>
<name>A0AAE0H447_9CHLO</name>
<evidence type="ECO:0000313" key="3">
    <source>
        <dbReference type="Proteomes" id="UP001190700"/>
    </source>
</evidence>
<feature type="compositionally biased region" description="Polar residues" evidence="1">
    <location>
        <begin position="243"/>
        <end position="254"/>
    </location>
</feature>